<feature type="domain" description="VWFA" evidence="10">
    <location>
        <begin position="753"/>
        <end position="875"/>
    </location>
</feature>
<keyword evidence="4" id="KW-0800">Toxin</keyword>
<protein>
    <submittedName>
        <fullName evidence="11">Type I secretion C-terminal target domain-containing protein</fullName>
    </submittedName>
</protein>
<dbReference type="PROSITE" id="PS00330">
    <property type="entry name" value="HEMOLYSIN_CALCIUM"/>
    <property type="match status" value="3"/>
</dbReference>
<dbReference type="SUPFAM" id="SSF53300">
    <property type="entry name" value="vWA-like"/>
    <property type="match status" value="1"/>
</dbReference>
<dbReference type="Gene3D" id="2.150.10.10">
    <property type="entry name" value="Serralysin-like metalloprotease, C-terminal"/>
    <property type="match status" value="3"/>
</dbReference>
<dbReference type="InterPro" id="IPR001343">
    <property type="entry name" value="Hemolysn_Ca-bd"/>
</dbReference>
<dbReference type="GO" id="GO:0005576">
    <property type="term" value="C:extracellular region"/>
    <property type="evidence" value="ECO:0007669"/>
    <property type="project" value="UniProtKB-SubCell"/>
</dbReference>
<dbReference type="SUPFAM" id="SSF51120">
    <property type="entry name" value="beta-Roll"/>
    <property type="match status" value="2"/>
</dbReference>
<evidence type="ECO:0000256" key="3">
    <source>
        <dbReference type="ARBA" id="ARBA00022525"/>
    </source>
</evidence>
<dbReference type="OrthoDB" id="8481600at2"/>
<dbReference type="EMBL" id="VYKJ01000017">
    <property type="protein sequence ID" value="KAA8995703.1"/>
    <property type="molecule type" value="Genomic_DNA"/>
</dbReference>
<evidence type="ECO:0000256" key="8">
    <source>
        <dbReference type="ARBA" id="ARBA00023136"/>
    </source>
</evidence>
<keyword evidence="3" id="KW-0964">Secreted</keyword>
<dbReference type="PROSITE" id="PS00018">
    <property type="entry name" value="EF_HAND_1"/>
    <property type="match status" value="2"/>
</dbReference>
<dbReference type="InterPro" id="IPR011049">
    <property type="entry name" value="Serralysin-like_metalloprot_C"/>
</dbReference>
<dbReference type="GO" id="GO:0005509">
    <property type="term" value="F:calcium ion binding"/>
    <property type="evidence" value="ECO:0007669"/>
    <property type="project" value="InterPro"/>
</dbReference>
<evidence type="ECO:0000259" key="10">
    <source>
        <dbReference type="PROSITE" id="PS50234"/>
    </source>
</evidence>
<evidence type="ECO:0000256" key="6">
    <source>
        <dbReference type="ARBA" id="ARBA00022837"/>
    </source>
</evidence>
<evidence type="ECO:0000313" key="12">
    <source>
        <dbReference type="Proteomes" id="UP000335415"/>
    </source>
</evidence>
<dbReference type="PRINTS" id="PR01488">
    <property type="entry name" value="RTXTOXINA"/>
</dbReference>
<dbReference type="InterPro" id="IPR018247">
    <property type="entry name" value="EF_Hand_1_Ca_BS"/>
</dbReference>
<keyword evidence="7" id="KW-0843">Virulence</keyword>
<keyword evidence="5" id="KW-0677">Repeat</keyword>
<evidence type="ECO:0000256" key="4">
    <source>
        <dbReference type="ARBA" id="ARBA00022656"/>
    </source>
</evidence>
<organism evidence="11 12">
    <name type="scientific">Affinibrenneria salicis</name>
    <dbReference type="NCBI Taxonomy" id="2590031"/>
    <lineage>
        <taxon>Bacteria</taxon>
        <taxon>Pseudomonadati</taxon>
        <taxon>Pseudomonadota</taxon>
        <taxon>Gammaproteobacteria</taxon>
        <taxon>Enterobacterales</taxon>
        <taxon>Pectobacteriaceae</taxon>
        <taxon>Affinibrenneria</taxon>
    </lineage>
</organism>
<evidence type="ECO:0000256" key="2">
    <source>
        <dbReference type="ARBA" id="ARBA00004613"/>
    </source>
</evidence>
<dbReference type="PANTHER" id="PTHR38340:SF1">
    <property type="entry name" value="S-LAYER PROTEIN"/>
    <property type="match status" value="1"/>
</dbReference>
<dbReference type="GO" id="GO:0016020">
    <property type="term" value="C:membrane"/>
    <property type="evidence" value="ECO:0007669"/>
    <property type="project" value="UniProtKB-SubCell"/>
</dbReference>
<dbReference type="Pfam" id="PF00353">
    <property type="entry name" value="HemolysinCabind"/>
    <property type="match status" value="6"/>
</dbReference>
<sequence length="1345" mass="139056">LPAGAVAGDTLSVTDGATQQNVVLTAEQISNGYVDTAFANPGEGQTIQVDATLHDQYGNVSDTGSDSARIDTLSGADNSAPVVTITEDANNDGVISQSELQGQIDVRVGLPAGAVAGDTLSVTDGATQQNVVLTAEQISNGYVDTAFASPGEGQTIKVDATLHDQYGNVSDTGSDSARVDTLSGADNSAPVVTITEDANNDGVISQTELQGQIDVRVGLPAGAVAGDTLSVTDGATQQNVVLTAEQISNGYVDTAFASPAEGQTIKVDATLHDQYGNVSDTGSDSALLDTTPPDTTITTVSGAEDTPLTINWSDLGVTADTATVVINSLPDAGIGVLQYNGQAVVQGQTFTAADLVDGKLQFIPQENVAGSEPTPAITFQPVDAVGNSGGVSTLNVDIAPVADTPVVNVGVTNGDTTESVSEIIKVNGGSESVGGFDVQDGKIVKIGDGVRVWLTEGDSVPESSNPAEQIKYYSQTNNSGSTDYADIFVVHQDSGYYYRQSDWSEDQKQLRTLDSVSGNSHSQSTNSGKDYIFVQQEDGYSYSVSNSTNNRNNNFNTLDGVTVKSTDSNGNSVSLINQVSNQLEGVIFGDGTSYTADSKATSIETVAGAPGYQEHVINVAASLTDTDGSESLSGITLSGLPEGTEIVSNGQVVQTLGAGDTYYIANSSDSQSLSAQVTVRVPVAAGKFTVTAQADSLEHANGSHATGIDTQTVEQFSVIVGTSGDDNIHGTPSNDIVVSDVTGLQMVEGQNYNIAFMVDTSGSLSNADIASTQASLTKVFNSLISSANGANSGTVNVFLADFDTQVGKTVSVNLADSDALSKLTTVLNSMIGGQNGGGTNYEDVFKTTANWFHSDTVTSNPGTNLTYFITDGQPTFYQTNESNSVSVSDWGQSLNIDTLNYKPGQSYSMNVRGEWKEVIDSAGNVYRYSWYGKETIGKVNAQGDGTYEISKLGGIGNNSSYWNGRTWVDGAANAAASHSNAGQAFTLLAALSLVESIGIGQDLNAADLKNYDSDGVVQSHIDPSDLTEAILGSNTLLPAGSDHVTGGVGDDILFGDSVTFDGISSNGYTALHTYVAGQMGLQESDVTAQQVHQYIKENSADFSHSSSNDGNDTLYGGDGDDILYGQGGDDTLYGGAGNDILYGGSGNDTLYGDDGNDLLYGEEGDDILHGGAGNDTLYGGSGNDTLYGDEGNDTLYGGEGDDKLYGGAGNDTLYGGTGNDILNGGDGDDILIGGPGDNTLTGGAGADTFKWQAGDVGHDVIKDFNASEGDKIDLSDLVGELEHGTDISHYIRIVDDQGSPVIEVNTAGQFGTPNATADVTITLEHYSGSLPSLDSLISKPEQSTI</sequence>
<evidence type="ECO:0000256" key="9">
    <source>
        <dbReference type="ARBA" id="ARBA00023145"/>
    </source>
</evidence>
<reference evidence="11 12" key="1">
    <citation type="submission" date="2019-09" db="EMBL/GenBank/DDBJ databases">
        <authorList>
            <person name="Li Y."/>
        </authorList>
    </citation>
    <scope>NUCLEOTIDE SEQUENCE [LARGE SCALE GENOMIC DNA]</scope>
    <source>
        <strain evidence="11 12">L3-3HA</strain>
    </source>
</reference>
<dbReference type="RefSeq" id="WP_150437380.1">
    <property type="nucleotide sequence ID" value="NZ_VYKJ01000017.1"/>
</dbReference>
<dbReference type="InterPro" id="IPR019960">
    <property type="entry name" value="T1SS_VCA0849"/>
</dbReference>
<dbReference type="GO" id="GO:0090729">
    <property type="term" value="F:toxin activity"/>
    <property type="evidence" value="ECO:0007669"/>
    <property type="project" value="UniProtKB-KW"/>
</dbReference>
<dbReference type="InterPro" id="IPR036465">
    <property type="entry name" value="vWFA_dom_sf"/>
</dbReference>
<dbReference type="NCBIfam" id="TIGR03661">
    <property type="entry name" value="T1SS_VCA0849"/>
    <property type="match status" value="1"/>
</dbReference>
<comment type="subcellular location">
    <subcellularLocation>
        <location evidence="1">Membrane</location>
    </subcellularLocation>
    <subcellularLocation>
        <location evidence="2">Secreted</location>
    </subcellularLocation>
</comment>
<dbReference type="InterPro" id="IPR003995">
    <property type="entry name" value="RTX_toxin_determinant-A"/>
</dbReference>
<dbReference type="Proteomes" id="UP000335415">
    <property type="component" value="Unassembled WGS sequence"/>
</dbReference>
<evidence type="ECO:0000256" key="7">
    <source>
        <dbReference type="ARBA" id="ARBA00023026"/>
    </source>
</evidence>
<keyword evidence="12" id="KW-1185">Reference proteome</keyword>
<gene>
    <name evidence="11" type="ORF">FJU30_23415</name>
</gene>
<dbReference type="Gene3D" id="3.40.50.410">
    <property type="entry name" value="von Willebrand factor, type A domain"/>
    <property type="match status" value="1"/>
</dbReference>
<dbReference type="Pfam" id="PF13519">
    <property type="entry name" value="VWA_2"/>
    <property type="match status" value="1"/>
</dbReference>
<dbReference type="InterPro" id="IPR050557">
    <property type="entry name" value="RTX_toxin/Mannuronan_C5-epim"/>
</dbReference>
<dbReference type="PROSITE" id="PS50234">
    <property type="entry name" value="VWFA"/>
    <property type="match status" value="1"/>
</dbReference>
<keyword evidence="9" id="KW-0865">Zymogen</keyword>
<evidence type="ECO:0000256" key="1">
    <source>
        <dbReference type="ARBA" id="ARBA00004370"/>
    </source>
</evidence>
<dbReference type="PANTHER" id="PTHR38340">
    <property type="entry name" value="S-LAYER PROTEIN"/>
    <property type="match status" value="1"/>
</dbReference>
<dbReference type="InterPro" id="IPR002035">
    <property type="entry name" value="VWF_A"/>
</dbReference>
<feature type="non-terminal residue" evidence="11">
    <location>
        <position position="1"/>
    </location>
</feature>
<dbReference type="PRINTS" id="PR00313">
    <property type="entry name" value="CABNDNGRPT"/>
</dbReference>
<keyword evidence="6" id="KW-0106">Calcium</keyword>
<evidence type="ECO:0000256" key="5">
    <source>
        <dbReference type="ARBA" id="ARBA00022737"/>
    </source>
</evidence>
<dbReference type="InterPro" id="IPR018511">
    <property type="entry name" value="Hemolysin-typ_Ca-bd_CS"/>
</dbReference>
<comment type="caution">
    <text evidence="11">The sequence shown here is derived from an EMBL/GenBank/DDBJ whole genome shotgun (WGS) entry which is preliminary data.</text>
</comment>
<keyword evidence="8" id="KW-0472">Membrane</keyword>
<proteinExistence type="predicted"/>
<accession>A0A5J5FSE2</accession>
<name>A0A5J5FSE2_9GAMM</name>
<evidence type="ECO:0000313" key="11">
    <source>
        <dbReference type="EMBL" id="KAA8995703.1"/>
    </source>
</evidence>
<dbReference type="CDD" id="cd00198">
    <property type="entry name" value="vWFA"/>
    <property type="match status" value="1"/>
</dbReference>